<protein>
    <submittedName>
        <fullName evidence="3">Uncharacterized protein</fullName>
    </submittedName>
</protein>
<dbReference type="EMBL" id="BSPG01000008">
    <property type="protein sequence ID" value="GLS43876.1"/>
    <property type="molecule type" value="Genomic_DNA"/>
</dbReference>
<reference evidence="2" key="1">
    <citation type="journal article" date="2014" name="Int. J. Syst. Evol. Microbiol.">
        <title>Complete genome of a new Firmicutes species belonging to the dominant human colonic microbiota ('Ruminococcus bicirculans') reveals two chromosomes and a selective capacity to utilize plant glucans.</title>
        <authorList>
            <consortium name="NISC Comparative Sequencing Program"/>
            <person name="Wegmann U."/>
            <person name="Louis P."/>
            <person name="Goesmann A."/>
            <person name="Henrissat B."/>
            <person name="Duncan S.H."/>
            <person name="Flint H.J."/>
        </authorList>
    </citation>
    <scope>NUCLEOTIDE SEQUENCE</scope>
    <source>
        <strain evidence="2">NBRC 107710</strain>
    </source>
</reference>
<keyword evidence="5" id="KW-1185">Reference proteome</keyword>
<keyword evidence="1" id="KW-0472">Membrane</keyword>
<name>A0A7W6AEG1_9HYPH</name>
<dbReference type="Proteomes" id="UP000517759">
    <property type="component" value="Unassembled WGS sequence"/>
</dbReference>
<dbReference type="Proteomes" id="UP001156881">
    <property type="component" value="Unassembled WGS sequence"/>
</dbReference>
<comment type="caution">
    <text evidence="3">The sequence shown here is derived from an EMBL/GenBank/DDBJ whole genome shotgun (WGS) entry which is preliminary data.</text>
</comment>
<feature type="transmembrane region" description="Helical" evidence="1">
    <location>
        <begin position="47"/>
        <end position="64"/>
    </location>
</feature>
<evidence type="ECO:0000313" key="3">
    <source>
        <dbReference type="EMBL" id="MBB3901767.1"/>
    </source>
</evidence>
<evidence type="ECO:0000313" key="2">
    <source>
        <dbReference type="EMBL" id="GLS43876.1"/>
    </source>
</evidence>
<reference evidence="5" key="2">
    <citation type="journal article" date="2019" name="Int. J. Syst. Evol. Microbiol.">
        <title>The Global Catalogue of Microorganisms (GCM) 10K type strain sequencing project: providing services to taxonomists for standard genome sequencing and annotation.</title>
        <authorList>
            <consortium name="The Broad Institute Genomics Platform"/>
            <consortium name="The Broad Institute Genome Sequencing Center for Infectious Disease"/>
            <person name="Wu L."/>
            <person name="Ma J."/>
        </authorList>
    </citation>
    <scope>NUCLEOTIDE SEQUENCE [LARGE SCALE GENOMIC DNA]</scope>
    <source>
        <strain evidence="5">NBRC 107710</strain>
    </source>
</reference>
<evidence type="ECO:0000256" key="1">
    <source>
        <dbReference type="SAM" id="Phobius"/>
    </source>
</evidence>
<organism evidence="3 4">
    <name type="scientific">Methylobacterium brachythecii</name>
    <dbReference type="NCBI Taxonomy" id="1176177"/>
    <lineage>
        <taxon>Bacteria</taxon>
        <taxon>Pseudomonadati</taxon>
        <taxon>Pseudomonadota</taxon>
        <taxon>Alphaproteobacteria</taxon>
        <taxon>Hyphomicrobiales</taxon>
        <taxon>Methylobacteriaceae</taxon>
        <taxon>Methylobacterium</taxon>
    </lineage>
</organism>
<reference evidence="2" key="4">
    <citation type="submission" date="2023-01" db="EMBL/GenBank/DDBJ databases">
        <title>Draft genome sequence of Methylobacterium brachythecii strain NBRC 107710.</title>
        <authorList>
            <person name="Sun Q."/>
            <person name="Mori K."/>
        </authorList>
    </citation>
    <scope>NUCLEOTIDE SEQUENCE</scope>
    <source>
        <strain evidence="2">NBRC 107710</strain>
    </source>
</reference>
<dbReference type="AlphaFoldDB" id="A0A7W6AEG1"/>
<accession>A0A7W6AEG1</accession>
<feature type="transmembrane region" description="Helical" evidence="1">
    <location>
        <begin position="16"/>
        <end position="35"/>
    </location>
</feature>
<gene>
    <name evidence="2" type="ORF">GCM10007884_18620</name>
    <name evidence="3" type="ORF">GGR33_001253</name>
</gene>
<proteinExistence type="predicted"/>
<dbReference type="EMBL" id="JACIDN010000002">
    <property type="protein sequence ID" value="MBB3901767.1"/>
    <property type="molecule type" value="Genomic_DNA"/>
</dbReference>
<sequence>MSGSDTGLTWRTPLRLFLRFGLIIAGIVIVGYWIVASIGGDISRPGFALGVGLILASFSARLVPPGR</sequence>
<reference evidence="3 4" key="3">
    <citation type="submission" date="2020-08" db="EMBL/GenBank/DDBJ databases">
        <title>Genomic Encyclopedia of Type Strains, Phase IV (KMG-IV): sequencing the most valuable type-strain genomes for metagenomic binning, comparative biology and taxonomic classification.</title>
        <authorList>
            <person name="Goeker M."/>
        </authorList>
    </citation>
    <scope>NUCLEOTIDE SEQUENCE [LARGE SCALE GENOMIC DNA]</scope>
    <source>
        <strain evidence="3 4">DSM 24105</strain>
    </source>
</reference>
<evidence type="ECO:0000313" key="5">
    <source>
        <dbReference type="Proteomes" id="UP001156881"/>
    </source>
</evidence>
<evidence type="ECO:0000313" key="4">
    <source>
        <dbReference type="Proteomes" id="UP000517759"/>
    </source>
</evidence>
<keyword evidence="1" id="KW-1133">Transmembrane helix</keyword>
<keyword evidence="1" id="KW-0812">Transmembrane</keyword>
<dbReference type="RefSeq" id="WP_183502958.1">
    <property type="nucleotide sequence ID" value="NZ_BSPG01000008.1"/>
</dbReference>